<dbReference type="AlphaFoldDB" id="A0A2Z6ZS85"/>
<name>A0A2Z6ZS85_9LAMI</name>
<dbReference type="EMBL" id="KV161731">
    <property type="protein sequence ID" value="KZT76037.1"/>
    <property type="molecule type" value="Genomic_DNA"/>
</dbReference>
<sequence>MGGDNQLPLRAHARAASRIARDEEVRWPRDEEARWPRLVARRRRPTLRKHCAGDAPLPEAMARRWPALDRALAARFLLAGRRWSSLCAAAGRPLCAVLRDVAHGRASRLARRVRGCRTQNSWWRRRRRPPLRRRSGEVVTADFF</sequence>
<evidence type="ECO:0000313" key="1">
    <source>
        <dbReference type="EMBL" id="KZT76037.1"/>
    </source>
</evidence>
<accession>A0A2Z6ZS85</accession>
<protein>
    <submittedName>
        <fullName evidence="1">Uncharacterized protein</fullName>
    </submittedName>
</protein>
<keyword evidence="2" id="KW-1185">Reference proteome</keyword>
<proteinExistence type="predicted"/>
<gene>
    <name evidence="1" type="ORF">F511_46939</name>
</gene>
<organism evidence="1 2">
    <name type="scientific">Dorcoceras hygrometricum</name>
    <dbReference type="NCBI Taxonomy" id="472368"/>
    <lineage>
        <taxon>Eukaryota</taxon>
        <taxon>Viridiplantae</taxon>
        <taxon>Streptophyta</taxon>
        <taxon>Embryophyta</taxon>
        <taxon>Tracheophyta</taxon>
        <taxon>Spermatophyta</taxon>
        <taxon>Magnoliopsida</taxon>
        <taxon>eudicotyledons</taxon>
        <taxon>Gunneridae</taxon>
        <taxon>Pentapetalae</taxon>
        <taxon>asterids</taxon>
        <taxon>lamiids</taxon>
        <taxon>Lamiales</taxon>
        <taxon>Gesneriaceae</taxon>
        <taxon>Didymocarpoideae</taxon>
        <taxon>Trichosporeae</taxon>
        <taxon>Loxocarpinae</taxon>
        <taxon>Dorcoceras</taxon>
    </lineage>
</organism>
<evidence type="ECO:0000313" key="2">
    <source>
        <dbReference type="Proteomes" id="UP000250235"/>
    </source>
</evidence>
<dbReference type="Proteomes" id="UP000250235">
    <property type="component" value="Unassembled WGS sequence"/>
</dbReference>
<reference evidence="1 2" key="1">
    <citation type="journal article" date="2015" name="Proc. Natl. Acad. Sci. U.S.A.">
        <title>The resurrection genome of Boea hygrometrica: A blueprint for survival of dehydration.</title>
        <authorList>
            <person name="Xiao L."/>
            <person name="Yang G."/>
            <person name="Zhang L."/>
            <person name="Yang X."/>
            <person name="Zhao S."/>
            <person name="Ji Z."/>
            <person name="Zhou Q."/>
            <person name="Hu M."/>
            <person name="Wang Y."/>
            <person name="Chen M."/>
            <person name="Xu Y."/>
            <person name="Jin H."/>
            <person name="Xiao X."/>
            <person name="Hu G."/>
            <person name="Bao F."/>
            <person name="Hu Y."/>
            <person name="Wan P."/>
            <person name="Li L."/>
            <person name="Deng X."/>
            <person name="Kuang T."/>
            <person name="Xiang C."/>
            <person name="Zhu J.K."/>
            <person name="Oliver M.J."/>
            <person name="He Y."/>
        </authorList>
    </citation>
    <scope>NUCLEOTIDE SEQUENCE [LARGE SCALE GENOMIC DNA]</scope>
    <source>
        <strain evidence="2">cv. XS01</strain>
    </source>
</reference>